<dbReference type="InterPro" id="IPR008902">
    <property type="entry name" value="Rhamnosid_concanavalin"/>
</dbReference>
<gene>
    <name evidence="9" type="ordered locus">SCO0488</name>
    <name evidence="9" type="ORF">SCF34.07</name>
</gene>
<dbReference type="InterPro" id="IPR016007">
    <property type="entry name" value="Alpha_rhamnosid"/>
</dbReference>
<dbReference type="EMBL" id="AL939105">
    <property type="protein sequence ID" value="CAB53318.1"/>
    <property type="molecule type" value="Genomic_DNA"/>
</dbReference>
<reference evidence="9 10" key="2">
    <citation type="journal article" date="2002" name="Nature">
        <title>Complete genome sequence of the model actinomycete Streptomyces coelicolor A3(2).</title>
        <authorList>
            <person name="Bentley S.D."/>
            <person name="Chater K.F."/>
            <person name="Cerdeno-Tarraga A.M."/>
            <person name="Challis G.L."/>
            <person name="Thomson N.R."/>
            <person name="James K.D."/>
            <person name="Harris D.E."/>
            <person name="Quail M.A."/>
            <person name="Kieser H."/>
            <person name="Harper D."/>
            <person name="Bateman A."/>
            <person name="Brown S."/>
            <person name="Chandra G."/>
            <person name="Chen C.W."/>
            <person name="Collins M."/>
            <person name="Cronin A."/>
            <person name="Fraser A."/>
            <person name="Goble A."/>
            <person name="Hidalgo J."/>
            <person name="Hornsby T."/>
            <person name="Howarth S."/>
            <person name="Huang C.H."/>
            <person name="Kieser T."/>
            <person name="Larke L."/>
            <person name="Murphy L."/>
            <person name="Oliver K."/>
            <person name="O'Neil S."/>
            <person name="Rabbinowitsch E."/>
            <person name="Rajandream M.A."/>
            <person name="Rutherford K."/>
            <person name="Rutter S."/>
            <person name="Seeger K."/>
            <person name="Saunders D."/>
            <person name="Sharp S."/>
            <person name="Squares R."/>
            <person name="Squares S."/>
            <person name="Taylor K."/>
            <person name="Warren T."/>
            <person name="Wietzorrek A."/>
            <person name="Woodward J."/>
            <person name="Barrell B.G."/>
            <person name="Parkhill J."/>
            <person name="Hopwood D.A."/>
        </authorList>
    </citation>
    <scope>NUCLEOTIDE SEQUENCE [LARGE SCALE GENOMIC DNA]</scope>
    <source>
        <strain evidence="10">ATCC BAA-471 / A3(2) / M145</strain>
    </source>
</reference>
<dbReference type="GO" id="GO:0030596">
    <property type="term" value="F:alpha-L-rhamnosidase activity"/>
    <property type="evidence" value="ECO:0007669"/>
    <property type="project" value="UniProtKB-EC"/>
</dbReference>
<dbReference type="SUPFAM" id="SSF49785">
    <property type="entry name" value="Galactose-binding domain-like"/>
    <property type="match status" value="1"/>
</dbReference>
<keyword evidence="10" id="KW-1185">Reference proteome</keyword>
<dbReference type="CAZy" id="CBM67">
    <property type="family name" value="Carbohydrate-Binding Module Family 67"/>
</dbReference>
<dbReference type="HOGENOM" id="CLU_002926_1_1_11"/>
<name>Q9RK18_STRCO</name>
<evidence type="ECO:0000313" key="9">
    <source>
        <dbReference type="EMBL" id="CAB53318.1"/>
    </source>
</evidence>
<evidence type="ECO:0000256" key="3">
    <source>
        <dbReference type="ARBA" id="ARBA00022801"/>
    </source>
</evidence>
<comment type="catalytic activity">
    <reaction evidence="1">
        <text>Hydrolysis of terminal non-reducing alpha-L-rhamnose residues in alpha-L-rhamnosides.</text>
        <dbReference type="EC" id="3.2.1.40"/>
    </reaction>
</comment>
<protein>
    <recommendedName>
        <fullName evidence="2">alpha-L-rhamnosidase</fullName>
        <ecNumber evidence="2">3.2.1.40</ecNumber>
    </recommendedName>
</protein>
<dbReference type="SUPFAM" id="SSF48208">
    <property type="entry name" value="Six-hairpin glycosidases"/>
    <property type="match status" value="1"/>
</dbReference>
<dbReference type="PhylomeDB" id="Q9RK18"/>
<dbReference type="PATRIC" id="fig|100226.15.peg.468"/>
<dbReference type="KEGG" id="sco:SCO0488"/>
<dbReference type="InParanoid" id="Q9RK18"/>
<dbReference type="InterPro" id="IPR008979">
    <property type="entry name" value="Galactose-bd-like_sf"/>
</dbReference>
<dbReference type="eggNOG" id="COG3408">
    <property type="taxonomic scope" value="Bacteria"/>
</dbReference>
<evidence type="ECO:0000259" key="5">
    <source>
        <dbReference type="Pfam" id="PF05592"/>
    </source>
</evidence>
<dbReference type="PANTHER" id="PTHR33307">
    <property type="entry name" value="ALPHA-RHAMNOSIDASE (EUROFUNG)"/>
    <property type="match status" value="1"/>
</dbReference>
<proteinExistence type="predicted"/>
<dbReference type="SUPFAM" id="SSF49265">
    <property type="entry name" value="Fibronectin type III"/>
    <property type="match status" value="1"/>
</dbReference>
<dbReference type="Pfam" id="PF25788">
    <property type="entry name" value="Ig_Rha78A_N"/>
    <property type="match status" value="1"/>
</dbReference>
<feature type="compositionally biased region" description="Low complexity" evidence="4">
    <location>
        <begin position="26"/>
        <end position="43"/>
    </location>
</feature>
<keyword evidence="3 9" id="KW-0378">Hydrolase</keyword>
<dbReference type="PANTHER" id="PTHR33307:SF6">
    <property type="entry name" value="ALPHA-RHAMNOSIDASE (EUROFUNG)-RELATED"/>
    <property type="match status" value="1"/>
</dbReference>
<dbReference type="Pfam" id="PF17389">
    <property type="entry name" value="Bac_rhamnosid6H"/>
    <property type="match status" value="1"/>
</dbReference>
<evidence type="ECO:0000256" key="4">
    <source>
        <dbReference type="SAM" id="MobiDB-lite"/>
    </source>
</evidence>
<dbReference type="CAZy" id="GH78">
    <property type="family name" value="Glycoside Hydrolase Family 78"/>
</dbReference>
<dbReference type="InterPro" id="IPR036116">
    <property type="entry name" value="FN3_sf"/>
</dbReference>
<dbReference type="Pfam" id="PF05592">
    <property type="entry name" value="Bac_rhamnosid"/>
    <property type="match status" value="1"/>
</dbReference>
<feature type="region of interest" description="Disordered" evidence="4">
    <location>
        <begin position="344"/>
        <end position="363"/>
    </location>
</feature>
<feature type="domain" description="Alpha-L-rhamnosidase concanavalin-like" evidence="5">
    <location>
        <begin position="590"/>
        <end position="692"/>
    </location>
</feature>
<evidence type="ECO:0000259" key="7">
    <source>
        <dbReference type="Pfam" id="PF17389"/>
    </source>
</evidence>
<dbReference type="EMBL" id="AL645882">
    <property type="protein sequence ID" value="CAB53318.1"/>
    <property type="molecule type" value="Genomic_DNA"/>
</dbReference>
<dbReference type="InterPro" id="IPR008928">
    <property type="entry name" value="6-hairpin_glycosidase_sf"/>
</dbReference>
<dbReference type="Gene3D" id="2.60.420.10">
    <property type="entry name" value="Maltose phosphorylase, domain 3"/>
    <property type="match status" value="1"/>
</dbReference>
<dbReference type="Pfam" id="PF17390">
    <property type="entry name" value="Bac_rhamnosid_C"/>
    <property type="match status" value="1"/>
</dbReference>
<dbReference type="OrthoDB" id="9761045at2"/>
<dbReference type="InterPro" id="IPR006311">
    <property type="entry name" value="TAT_signal"/>
</dbReference>
<dbReference type="Gene3D" id="2.60.120.260">
    <property type="entry name" value="Galactose-binding domain-like"/>
    <property type="match status" value="3"/>
</dbReference>
<dbReference type="STRING" id="100226.gene:17758071"/>
<dbReference type="AlphaFoldDB" id="Q9RK18"/>
<reference evidence="9 10" key="1">
    <citation type="journal article" date="1996" name="Mol. Microbiol.">
        <title>A set of ordered cosmids and a detailed genetic and physical map for the 8 Mb Streptomyces coelicolor A3(2) chromosome.</title>
        <authorList>
            <person name="Redenbach M."/>
            <person name="Kieser H.M."/>
            <person name="Denapaite D."/>
            <person name="Eichner A."/>
            <person name="Cullum J."/>
            <person name="Kinashi H."/>
            <person name="Hopwood D.A."/>
        </authorList>
    </citation>
    <scope>NUCLEOTIDE SEQUENCE [LARGE SCALE GENOMIC DNA]</scope>
    <source>
        <strain evidence="10">ATCC BAA-471 / A3(2) / M145</strain>
    </source>
</reference>
<evidence type="ECO:0000256" key="1">
    <source>
        <dbReference type="ARBA" id="ARBA00001445"/>
    </source>
</evidence>
<evidence type="ECO:0000256" key="2">
    <source>
        <dbReference type="ARBA" id="ARBA00012652"/>
    </source>
</evidence>
<accession>Q9RK18</accession>
<evidence type="ECO:0000313" key="10">
    <source>
        <dbReference type="Proteomes" id="UP000001973"/>
    </source>
</evidence>
<dbReference type="GO" id="GO:0005975">
    <property type="term" value="P:carbohydrate metabolic process"/>
    <property type="evidence" value="ECO:0007669"/>
    <property type="project" value="InterPro"/>
</dbReference>
<dbReference type="PIR" id="T36406">
    <property type="entry name" value="T36406"/>
</dbReference>
<evidence type="ECO:0000259" key="6">
    <source>
        <dbReference type="Pfam" id="PF08531"/>
    </source>
</evidence>
<evidence type="ECO:0000259" key="8">
    <source>
        <dbReference type="Pfam" id="PF17390"/>
    </source>
</evidence>
<dbReference type="InterPro" id="IPR013783">
    <property type="entry name" value="Ig-like_fold"/>
</dbReference>
<feature type="domain" description="Alpha-L-rhamnosidase C-terminal" evidence="8">
    <location>
        <begin position="1037"/>
        <end position="1112"/>
    </location>
</feature>
<dbReference type="InterPro" id="IPR012341">
    <property type="entry name" value="6hp_glycosidase-like_sf"/>
</dbReference>
<sequence length="1138" mass="124252">MHRIVKRAVETFQAQRRTHMSEETTEGSTEGSTGESTGNGTEGWNRRVFLRGTVTTAGVAGVTALTGRGAVAAAGSGTGDGPAKTGTTGTGLRVVRTGVEYTENLLGTDVERPRLSWELAAPGHGARQTAYHVRVTRGSGGRGPRTRTVWDSGKVASDRSVGIPYGGPALLPRTRYHWQVRVWDAAGRRSRWSETRWWETSLPADGWRARWIGAEEPPSPPSLEGASWIWSPGATASDAPEGERRFRATLTLPAGSVVKRAVVSATADDDFTLYVGGQQVLHAPLQTDGWRTGRTADVTEQARSADGAILVAALATNRPGASVNPGGFLARLLVETEDGRTRELRTGDGWRTSGTAQEGWERPGFDDGDWEPAAVLAPYGQGPWGGNVTVTGPEAPAPLLRRDFTVHGRVARARLHISGLAYYEAEINGRRVGDQVLDPGFTDYDETVLYAVHDVTELLRSGENAIGVAVGRGFYGMTTPNVWNWHRAPWHGEPRLLAQLEIDHPDGTRTTVATDGEWRITEGPTLSNSLYAGETYDARRAPEGWSRAGFDDSGWRSAGVREAPGGTLRAQPHDPIGIVDTVRPKAVGELRDGVYVVDMGRTMAGWTRLTVRGAAEGTVVRLVHGEKLEDDGSVHAETGHVPGRFQTDEYVCAGRDEEVWEPSFSYKGFRYVEVHGLHARPAPEDVLGRLVHSRVDEVSSFSCSEPFYEWLDRAMRRTVLNNLHGIPTDTPMYEKNGWTGDAQLGTPVMTYAFGMQRFLSKWLGDLADSQNDDGQLPVIVPSGGWGYGDLGPSPEWTTVYPFVVRELYRVYGDERAAREHWETLTRYLDWELGRLRDGLAVTALGDYLAPGYGGNPPEDTRLTATAYLYRALLHTAELGEALTGLPGDNDVPGRYRAAAEELRKAFNEAFLGPDGHYRTAKDPDYRQTSNAIPLAFGLVPPGARATVLESLVADIEERGNHLNTGALGTSVLLRVLCAHGRPDVAHAVATRRTYPGWGYWHDNGADTMWEMWPLDSRSRDHYFQGTVAQWLYENVAGLRPGDAGWRTFTVRPDARTGVEWARTSIRTVRGEAAVAWSAVDGRLRLTVRVPVGSRAEVHVPVSEGGRATVPRGAEFVRSVPGFDILRAGHGSWEFTGDA</sequence>
<dbReference type="PROSITE" id="PS51318">
    <property type="entry name" value="TAT"/>
    <property type="match status" value="1"/>
</dbReference>
<dbReference type="Pfam" id="PF08531">
    <property type="entry name" value="Bac_rhamnosid_N"/>
    <property type="match status" value="1"/>
</dbReference>
<dbReference type="Gene3D" id="2.60.40.10">
    <property type="entry name" value="Immunoglobulins"/>
    <property type="match status" value="1"/>
</dbReference>
<dbReference type="Proteomes" id="UP000001973">
    <property type="component" value="Chromosome"/>
</dbReference>
<dbReference type="InterPro" id="IPR035398">
    <property type="entry name" value="Bac_rhamnosid_C"/>
</dbReference>
<dbReference type="PIRSF" id="PIRSF010631">
    <property type="entry name" value="A-rhamnsds"/>
    <property type="match status" value="1"/>
</dbReference>
<feature type="domain" description="Alpha-L-rhamnosidase six-hairpin glycosidase" evidence="7">
    <location>
        <begin position="697"/>
        <end position="1035"/>
    </location>
</feature>
<organism evidence="9 10">
    <name type="scientific">Streptomyces coelicolor (strain ATCC BAA-471 / A3(2) / M145)</name>
    <dbReference type="NCBI Taxonomy" id="100226"/>
    <lineage>
        <taxon>Bacteria</taxon>
        <taxon>Bacillati</taxon>
        <taxon>Actinomycetota</taxon>
        <taxon>Actinomycetes</taxon>
        <taxon>Kitasatosporales</taxon>
        <taxon>Streptomycetaceae</taxon>
        <taxon>Streptomyces</taxon>
        <taxon>Streptomyces albidoflavus group</taxon>
    </lineage>
</organism>
<dbReference type="Gene3D" id="1.50.10.10">
    <property type="match status" value="1"/>
</dbReference>
<feature type="region of interest" description="Disordered" evidence="4">
    <location>
        <begin position="1"/>
        <end position="45"/>
    </location>
</feature>
<dbReference type="InterPro" id="IPR013737">
    <property type="entry name" value="Bac_rhamnosid_N"/>
</dbReference>
<dbReference type="EC" id="3.2.1.40" evidence="2"/>
<feature type="domain" description="Bacterial alpha-L-rhamnosidase N-terminal" evidence="6">
    <location>
        <begin position="409"/>
        <end position="579"/>
    </location>
</feature>
<dbReference type="InterPro" id="IPR035396">
    <property type="entry name" value="Bac_rhamnosid6H"/>
</dbReference>
<dbReference type="PaxDb" id="100226-SCO0488"/>